<proteinExistence type="predicted"/>
<keyword evidence="2" id="KW-1185">Reference proteome</keyword>
<evidence type="ECO:0000313" key="2">
    <source>
        <dbReference type="Proteomes" id="UP000265618"/>
    </source>
</evidence>
<dbReference type="EMBL" id="BDIP01001551">
    <property type="protein sequence ID" value="GCA62849.1"/>
    <property type="molecule type" value="Genomic_DNA"/>
</dbReference>
<sequence length="368" mass="39152">ALSAYVGTKPGTWQGVDTLTSKAEQADSDITDISTYVDIPTGWSESDSTLSETVTALDTYVDVPASLPSTSLSASVSALSDYVSVPSGWTVSDDSLSLSLSSLQEYVAIPDAWVSGTDSTLTDTVTGLDTYVEVPASSSSSLTDTVSALSAYVGTKPGTWEAADTLSSKAEAADTTTASLTTSVTSLQDYVDIPSAWTSASDTLTDIVDALSTYVARPTSWTASDATLTASLSTLDSYVAVPDAWTASDDTLTQQVEGAWLLDYSTATYGAQSVFSEDSGGATFDWEGEAYPYMYVGAVNTCCQGRIQVKNTSTGSWYDVFRTGGMSDSTDFSYSTTSVHIQPGVYYRFLWERQDAHCYCYTNYIKRA</sequence>
<feature type="non-terminal residue" evidence="1">
    <location>
        <position position="1"/>
    </location>
</feature>
<dbReference type="Proteomes" id="UP000265618">
    <property type="component" value="Unassembled WGS sequence"/>
</dbReference>
<reference evidence="1 2" key="1">
    <citation type="journal article" date="2018" name="PLoS ONE">
        <title>The draft genome of Kipferlia bialata reveals reductive genome evolution in fornicate parasites.</title>
        <authorList>
            <person name="Tanifuji G."/>
            <person name="Takabayashi S."/>
            <person name="Kume K."/>
            <person name="Takagi M."/>
            <person name="Nakayama T."/>
            <person name="Kamikawa R."/>
            <person name="Inagaki Y."/>
            <person name="Hashimoto T."/>
        </authorList>
    </citation>
    <scope>NUCLEOTIDE SEQUENCE [LARGE SCALE GENOMIC DNA]</scope>
    <source>
        <strain evidence="1">NY0173</strain>
    </source>
</reference>
<evidence type="ECO:0000313" key="1">
    <source>
        <dbReference type="EMBL" id="GCA62849.1"/>
    </source>
</evidence>
<accession>A0A391NWL2</accession>
<organism evidence="1 2">
    <name type="scientific">Kipferlia bialata</name>
    <dbReference type="NCBI Taxonomy" id="797122"/>
    <lineage>
        <taxon>Eukaryota</taxon>
        <taxon>Metamonada</taxon>
        <taxon>Carpediemonas-like organisms</taxon>
        <taxon>Kipferlia</taxon>
    </lineage>
</organism>
<gene>
    <name evidence="1" type="ORF">KIPB_006166</name>
</gene>
<comment type="caution">
    <text evidence="1">The sequence shown here is derived from an EMBL/GenBank/DDBJ whole genome shotgun (WGS) entry which is preliminary data.</text>
</comment>
<protein>
    <submittedName>
        <fullName evidence="1">Uncharacterized protein</fullName>
    </submittedName>
</protein>
<name>A0A391NWL2_9EUKA</name>
<dbReference type="AlphaFoldDB" id="A0A391NWL2"/>